<protein>
    <submittedName>
        <fullName evidence="1">Uncharacterized protein</fullName>
    </submittedName>
</protein>
<gene>
    <name evidence="1" type="ORF">SCF082_LOCUS20101</name>
</gene>
<dbReference type="PROSITE" id="PS51257">
    <property type="entry name" value="PROKAR_LIPOPROTEIN"/>
    <property type="match status" value="1"/>
</dbReference>
<dbReference type="Gene3D" id="3.40.50.620">
    <property type="entry name" value="HUPs"/>
    <property type="match status" value="1"/>
</dbReference>
<dbReference type="InterPro" id="IPR015864">
    <property type="entry name" value="FAD_synthase"/>
</dbReference>
<accession>A0ABP0L046</accession>
<reference evidence="1 2" key="1">
    <citation type="submission" date="2024-02" db="EMBL/GenBank/DDBJ databases">
        <authorList>
            <person name="Chen Y."/>
            <person name="Shah S."/>
            <person name="Dougan E. K."/>
            <person name="Thang M."/>
            <person name="Chan C."/>
        </authorList>
    </citation>
    <scope>NUCLEOTIDE SEQUENCE [LARGE SCALE GENOMIC DNA]</scope>
</reference>
<dbReference type="Pfam" id="PF06574">
    <property type="entry name" value="FAD_syn"/>
    <property type="match status" value="1"/>
</dbReference>
<proteinExistence type="predicted"/>
<keyword evidence="2" id="KW-1185">Reference proteome</keyword>
<evidence type="ECO:0000313" key="2">
    <source>
        <dbReference type="Proteomes" id="UP001642464"/>
    </source>
</evidence>
<evidence type="ECO:0000313" key="1">
    <source>
        <dbReference type="EMBL" id="CAK9032502.1"/>
    </source>
</evidence>
<organism evidence="1 2">
    <name type="scientific">Durusdinium trenchii</name>
    <dbReference type="NCBI Taxonomy" id="1381693"/>
    <lineage>
        <taxon>Eukaryota</taxon>
        <taxon>Sar</taxon>
        <taxon>Alveolata</taxon>
        <taxon>Dinophyceae</taxon>
        <taxon>Suessiales</taxon>
        <taxon>Symbiodiniaceae</taxon>
        <taxon>Durusdinium</taxon>
    </lineage>
</organism>
<dbReference type="InterPro" id="IPR014729">
    <property type="entry name" value="Rossmann-like_a/b/a_fold"/>
</dbReference>
<comment type="caution">
    <text evidence="1">The sequence shown here is derived from an EMBL/GenBank/DDBJ whole genome shotgun (WGS) entry which is preliminary data.</text>
</comment>
<name>A0ABP0L046_9DINO</name>
<sequence length="288" mass="30662">MVIRARECRSSRVRPALAVVAVSFFAACAGGCSSPGVAARGMGGPLPRRAAACLGKFDALHVGHSSLIRYAREMSLDPWLISFSGMAEVFGWPERLPLVAPEHRGGLLNSFGAQERVLPFREVRGLSPEQFVDVLVDQLGVEGAVCGANFRFGFQAAAAAEDLVALGRRRGLQVCVAPLLARAGTVSSTRIRQLLQEGNLEEVAQMLGRPHRVLWHSLGESGQLQKPQNEIPGQGVYEVSLLRDGAAVAAAVAIQADGVFLRETELASLGAVDLLFDRGAAAREVESN</sequence>
<dbReference type="Proteomes" id="UP001642464">
    <property type="component" value="Unassembled WGS sequence"/>
</dbReference>
<dbReference type="EMBL" id="CAXAMM010013903">
    <property type="protein sequence ID" value="CAK9032502.1"/>
    <property type="molecule type" value="Genomic_DNA"/>
</dbReference>
<dbReference type="SUPFAM" id="SSF52374">
    <property type="entry name" value="Nucleotidylyl transferase"/>
    <property type="match status" value="1"/>
</dbReference>